<dbReference type="PANTHER" id="PTHR34231:SF6">
    <property type="entry name" value="AGAP006868-PA"/>
    <property type="match status" value="1"/>
</dbReference>
<sequence>MEDNVYNPRREAPLHFLLNQVQIAERVLQTGYLEWLPLSPSPVLIASQLRDQRSVRWPRRKRLIWKTSPAARVNSRDVGLCAVSRDVGLCAVSRDVGLRAVSRDVGLCAVSRDVGLCAVSRDVGLRAVSRDVGLCAVSRDVGLCAVSRDVGLRAVSRDVGLCAVSRDVGLCAVSRDVGLCAVSRDVGLCAVSRDVGLCAVSRDVGLRAVSHSEAVPVHSLTHTRFMWERPLQSHATVTILINAAVGKLFDLVRCGAVGDVFREPKCTAIAMLFGRTPGNLQASHRVATSRAARTCFEHSHNSRLTVSKDFRFHSEVITKPLLGQQGKPCRLVLVAPGGVLPLINFPSYDTT</sequence>
<protein>
    <submittedName>
        <fullName evidence="1">Uncharacterized protein</fullName>
    </submittedName>
</protein>
<comment type="caution">
    <text evidence="1">The sequence shown here is derived from an EMBL/GenBank/DDBJ whole genome shotgun (WGS) entry which is preliminary data.</text>
</comment>
<proteinExistence type="predicted"/>
<dbReference type="PANTHER" id="PTHR34231">
    <property type="entry name" value="EXS-RELATED PROTEIN"/>
    <property type="match status" value="1"/>
</dbReference>
<accession>A0AAE0YNZ2</accession>
<evidence type="ECO:0000313" key="2">
    <source>
        <dbReference type="Proteomes" id="UP001283361"/>
    </source>
</evidence>
<organism evidence="1 2">
    <name type="scientific">Elysia crispata</name>
    <name type="common">lettuce slug</name>
    <dbReference type="NCBI Taxonomy" id="231223"/>
    <lineage>
        <taxon>Eukaryota</taxon>
        <taxon>Metazoa</taxon>
        <taxon>Spiralia</taxon>
        <taxon>Lophotrochozoa</taxon>
        <taxon>Mollusca</taxon>
        <taxon>Gastropoda</taxon>
        <taxon>Heterobranchia</taxon>
        <taxon>Euthyneura</taxon>
        <taxon>Panpulmonata</taxon>
        <taxon>Sacoglossa</taxon>
        <taxon>Placobranchoidea</taxon>
        <taxon>Plakobranchidae</taxon>
        <taxon>Elysia</taxon>
    </lineage>
</organism>
<dbReference type="AlphaFoldDB" id="A0AAE0YNZ2"/>
<dbReference type="EMBL" id="JAWDGP010005809">
    <property type="protein sequence ID" value="KAK3751742.1"/>
    <property type="molecule type" value="Genomic_DNA"/>
</dbReference>
<name>A0AAE0YNZ2_9GAST</name>
<evidence type="ECO:0000313" key="1">
    <source>
        <dbReference type="EMBL" id="KAK3751742.1"/>
    </source>
</evidence>
<gene>
    <name evidence="1" type="ORF">RRG08_065647</name>
</gene>
<reference evidence="1" key="1">
    <citation type="journal article" date="2023" name="G3 (Bethesda)">
        <title>A reference genome for the long-term kleptoplast-retaining sea slug Elysia crispata morphotype clarki.</title>
        <authorList>
            <person name="Eastman K.E."/>
            <person name="Pendleton A.L."/>
            <person name="Shaikh M.A."/>
            <person name="Suttiyut T."/>
            <person name="Ogas R."/>
            <person name="Tomko P."/>
            <person name="Gavelis G."/>
            <person name="Widhalm J.R."/>
            <person name="Wisecaver J.H."/>
        </authorList>
    </citation>
    <scope>NUCLEOTIDE SEQUENCE</scope>
    <source>
        <strain evidence="1">ECLA1</strain>
    </source>
</reference>
<keyword evidence="2" id="KW-1185">Reference proteome</keyword>
<dbReference type="Proteomes" id="UP001283361">
    <property type="component" value="Unassembled WGS sequence"/>
</dbReference>